<dbReference type="Gene3D" id="2.10.50.10">
    <property type="entry name" value="Tumor Necrosis Factor Receptor, subunit A, domain 2"/>
    <property type="match status" value="1"/>
</dbReference>
<dbReference type="PANTHER" id="PTHR36541">
    <property type="entry name" value="SUPEROXIDE REDUCTASE-RELATED"/>
    <property type="match status" value="1"/>
</dbReference>
<dbReference type="InterPro" id="IPR051233">
    <property type="entry name" value="Desulfoferrodoxin_SOR"/>
</dbReference>
<evidence type="ECO:0000259" key="6">
    <source>
        <dbReference type="Pfam" id="PF01880"/>
    </source>
</evidence>
<dbReference type="InterPro" id="IPR045266">
    <property type="entry name" value="DOH_DOMON"/>
</dbReference>
<dbReference type="InterPro" id="IPR002742">
    <property type="entry name" value="Desulfoferrodoxin_Fe-bd_dom"/>
</dbReference>
<evidence type="ECO:0000313" key="8">
    <source>
        <dbReference type="Proteomes" id="UP001642464"/>
    </source>
</evidence>
<evidence type="ECO:0000256" key="1">
    <source>
        <dbReference type="ARBA" id="ARBA00005941"/>
    </source>
</evidence>
<dbReference type="PANTHER" id="PTHR36541:SF1">
    <property type="entry name" value="SUPEROXIDE REDUCTASE-RELATED"/>
    <property type="match status" value="1"/>
</dbReference>
<gene>
    <name evidence="7" type="ORF">SCF082_LOCUS46100</name>
</gene>
<dbReference type="Pfam" id="PF01880">
    <property type="entry name" value="Desulfoferrodox"/>
    <property type="match status" value="1"/>
</dbReference>
<reference evidence="7 8" key="1">
    <citation type="submission" date="2024-02" db="EMBL/GenBank/DDBJ databases">
        <authorList>
            <person name="Chen Y."/>
            <person name="Shah S."/>
            <person name="Dougan E. K."/>
            <person name="Thang M."/>
            <person name="Chan C."/>
        </authorList>
    </citation>
    <scope>NUCLEOTIDE SEQUENCE [LARGE SCALE GENOMIC DNA]</scope>
</reference>
<dbReference type="CDD" id="cd09631">
    <property type="entry name" value="DOMON_DOH"/>
    <property type="match status" value="1"/>
</dbReference>
<dbReference type="Proteomes" id="UP001642464">
    <property type="component" value="Unassembled WGS sequence"/>
</dbReference>
<evidence type="ECO:0000256" key="2">
    <source>
        <dbReference type="ARBA" id="ARBA00022448"/>
    </source>
</evidence>
<dbReference type="SUPFAM" id="SSF49367">
    <property type="entry name" value="Superoxide reductase-like"/>
    <property type="match status" value="2"/>
</dbReference>
<dbReference type="EMBL" id="CAXAMM010041272">
    <property type="protein sequence ID" value="CAK9098347.1"/>
    <property type="molecule type" value="Genomic_DNA"/>
</dbReference>
<feature type="non-terminal residue" evidence="7">
    <location>
        <position position="723"/>
    </location>
</feature>
<sequence length="723" mass="78643">MANLEDCASYKTETFRLQEERNLLLPYSDGIDEKHSPYIVLNGTVGKVVVGRGAASGNPDDPIHPMEDNPDFIHYIETIWVEDQDGNLISMRHLSPAEPSPATMIFEVPPGTTAVRAFEFCNLHGLYRGPSVSVFSSNTLPDADAGCSVRHCTEGTSVSACQAFTGELFRRADNTPKNDPTGKHTPFLTLNGSRATIVVGIGATAGNEGGLVHPMAPSSDQSLVHWISHVFALDDLGNLVALCELLPSDPAPASCSFEVPTGIIFLRPFEFCNKHGLYVGDTVQVANANATAERQCSKRECSASQPSLGEVPFRSEAIDALGVSQQDSMDRISHLNMCNQHSALYFIAKSLVTQELSSQIERLTHEGTTDSDVAERLTVFPTLFAELNALGGRWSALDVVFEHTMIDANGTSPGLRSELILESEMFFSQRLLSAGQQTFADGMSVPIEGSEDLLIIQAIFGMDWGHLSLKSLGPHYTIFYSPDFINELVNVTLCAKTHGWMGIGWLSPSHSGLLMNHTDMVVAFVQDGVANVQDRFARSIEEPLRDEALSNQRSDDLGNPLNGQNDLELISGALGTPGKEWCPDLECRTGFTLVQFQRSFDTADANDLRLPVKGAKIGLIHAFSTKDPVNDIMVQHTSSSTGYVDLQWNLACDPGTYFEVTTIECKPCDKGFFRPATSPVWRCLQAPFGSFQNETGQSAVKRCKEGFTTASAGATHEFACVCP</sequence>
<comment type="similarity">
    <text evidence="1">Belongs to the desulfoferrodoxin family.</text>
</comment>
<comment type="caution">
    <text evidence="7">The sequence shown here is derived from an EMBL/GenBank/DDBJ whole genome shotgun (WGS) entry which is preliminary data.</text>
</comment>
<dbReference type="SMART" id="SM01411">
    <property type="entry name" value="Ephrin_rec_like"/>
    <property type="match status" value="1"/>
</dbReference>
<accession>A0ABP0RGQ1</accession>
<keyword evidence="5" id="KW-0408">Iron</keyword>
<evidence type="ECO:0000313" key="7">
    <source>
        <dbReference type="EMBL" id="CAK9098347.1"/>
    </source>
</evidence>
<protein>
    <recommendedName>
        <fullName evidence="6">Desulfoferrodoxin ferrous iron-binding domain-containing protein</fullName>
    </recommendedName>
</protein>
<dbReference type="InterPro" id="IPR036073">
    <property type="entry name" value="Desulfoferrodoxin_Fe-bd_dom_sf"/>
</dbReference>
<evidence type="ECO:0000256" key="4">
    <source>
        <dbReference type="ARBA" id="ARBA00022982"/>
    </source>
</evidence>
<name>A0ABP0RGQ1_9DINO</name>
<dbReference type="Gene3D" id="2.60.40.730">
    <property type="entry name" value="SOR catalytic domain"/>
    <property type="match status" value="2"/>
</dbReference>
<keyword evidence="4" id="KW-0249">Electron transport</keyword>
<feature type="domain" description="Desulfoferrodoxin ferrous iron-binding" evidence="6">
    <location>
        <begin position="32"/>
        <end position="128"/>
    </location>
</feature>
<evidence type="ECO:0000256" key="3">
    <source>
        <dbReference type="ARBA" id="ARBA00022723"/>
    </source>
</evidence>
<proteinExistence type="inferred from homology"/>
<organism evidence="7 8">
    <name type="scientific">Durusdinium trenchii</name>
    <dbReference type="NCBI Taxonomy" id="1381693"/>
    <lineage>
        <taxon>Eukaryota</taxon>
        <taxon>Sar</taxon>
        <taxon>Alveolata</taxon>
        <taxon>Dinophyceae</taxon>
        <taxon>Suessiales</taxon>
        <taxon>Symbiodiniaceae</taxon>
        <taxon>Durusdinium</taxon>
    </lineage>
</organism>
<keyword evidence="8" id="KW-1185">Reference proteome</keyword>
<keyword evidence="2" id="KW-0813">Transport</keyword>
<evidence type="ECO:0000256" key="5">
    <source>
        <dbReference type="ARBA" id="ARBA00023004"/>
    </source>
</evidence>
<keyword evidence="3" id="KW-0479">Metal-binding</keyword>